<evidence type="ECO:0000313" key="1">
    <source>
        <dbReference type="EMBL" id="HIU99877.1"/>
    </source>
</evidence>
<organism evidence="1 2">
    <name type="scientific">Candidatus Stercoripulliclostridium merdipullorum</name>
    <dbReference type="NCBI Taxonomy" id="2840952"/>
    <lineage>
        <taxon>Bacteria</taxon>
        <taxon>Bacillati</taxon>
        <taxon>Bacillota</taxon>
        <taxon>Clostridia</taxon>
        <taxon>Eubacteriales</taxon>
        <taxon>Candidatus Stercoripulliclostridium</taxon>
    </lineage>
</organism>
<dbReference type="AlphaFoldDB" id="A0A9D1NB76"/>
<dbReference type="EMBL" id="DVOH01000016">
    <property type="protein sequence ID" value="HIU99877.1"/>
    <property type="molecule type" value="Genomic_DNA"/>
</dbReference>
<comment type="caution">
    <text evidence="1">The sequence shown here is derived from an EMBL/GenBank/DDBJ whole genome shotgun (WGS) entry which is preliminary data.</text>
</comment>
<accession>A0A9D1NB76</accession>
<name>A0A9D1NB76_9FIRM</name>
<proteinExistence type="predicted"/>
<reference evidence="1" key="2">
    <citation type="journal article" date="2021" name="PeerJ">
        <title>Extensive microbial diversity within the chicken gut microbiome revealed by metagenomics and culture.</title>
        <authorList>
            <person name="Gilroy R."/>
            <person name="Ravi A."/>
            <person name="Getino M."/>
            <person name="Pursley I."/>
            <person name="Horton D.L."/>
            <person name="Alikhan N.F."/>
            <person name="Baker D."/>
            <person name="Gharbi K."/>
            <person name="Hall N."/>
            <person name="Watson M."/>
            <person name="Adriaenssens E.M."/>
            <person name="Foster-Nyarko E."/>
            <person name="Jarju S."/>
            <person name="Secka A."/>
            <person name="Antonio M."/>
            <person name="Oren A."/>
            <person name="Chaudhuri R.R."/>
            <person name="La Ragione R."/>
            <person name="Hildebrand F."/>
            <person name="Pallen M.J."/>
        </authorList>
    </citation>
    <scope>NUCLEOTIDE SEQUENCE</scope>
    <source>
        <strain evidence="1">23406</strain>
    </source>
</reference>
<reference evidence="1" key="1">
    <citation type="submission" date="2020-10" db="EMBL/GenBank/DDBJ databases">
        <authorList>
            <person name="Gilroy R."/>
        </authorList>
    </citation>
    <scope>NUCLEOTIDE SEQUENCE</scope>
    <source>
        <strain evidence="1">23406</strain>
    </source>
</reference>
<gene>
    <name evidence="1" type="ORF">IAB14_02035</name>
</gene>
<dbReference type="Proteomes" id="UP000886891">
    <property type="component" value="Unassembled WGS sequence"/>
</dbReference>
<sequence>MDPQPMRLIVAVVNRTKSKRLIRLLNRRKIRVQLAAPGVGTAPSELQSYLGFGETEKTVVLAFVAATEVPSLFDAFGTELDFDKPNTGVAFSLPVSTVSGLTALRYLLGEPKSSR</sequence>
<protein>
    <recommendedName>
        <fullName evidence="3">P-II family nitrogen regulator</fullName>
    </recommendedName>
</protein>
<dbReference type="InterPro" id="IPR011322">
    <property type="entry name" value="N-reg_PII-like_a/b"/>
</dbReference>
<dbReference type="SUPFAM" id="SSF54913">
    <property type="entry name" value="GlnB-like"/>
    <property type="match status" value="1"/>
</dbReference>
<evidence type="ECO:0008006" key="3">
    <source>
        <dbReference type="Google" id="ProtNLM"/>
    </source>
</evidence>
<evidence type="ECO:0000313" key="2">
    <source>
        <dbReference type="Proteomes" id="UP000886891"/>
    </source>
</evidence>